<dbReference type="Proteomes" id="UP000199024">
    <property type="component" value="Unassembled WGS sequence"/>
</dbReference>
<dbReference type="InterPro" id="IPR036390">
    <property type="entry name" value="WH_DNA-bd_sf"/>
</dbReference>
<dbReference type="Pfam" id="PF11625">
    <property type="entry name" value="DUF3253"/>
    <property type="match status" value="1"/>
</dbReference>
<dbReference type="AlphaFoldDB" id="A0A1I6L1W7"/>
<protein>
    <recommendedName>
        <fullName evidence="3">S-adenosylmethionine tRNA ribosyltransferase</fullName>
    </recommendedName>
</protein>
<organism evidence="1 2">
    <name type="scientific">Granulicella pectinivorans</name>
    <dbReference type="NCBI Taxonomy" id="474950"/>
    <lineage>
        <taxon>Bacteria</taxon>
        <taxon>Pseudomonadati</taxon>
        <taxon>Acidobacteriota</taxon>
        <taxon>Terriglobia</taxon>
        <taxon>Terriglobales</taxon>
        <taxon>Acidobacteriaceae</taxon>
        <taxon>Granulicella</taxon>
    </lineage>
</organism>
<gene>
    <name evidence="1" type="ORF">SAMN05421771_0102</name>
</gene>
<evidence type="ECO:0000313" key="1">
    <source>
        <dbReference type="EMBL" id="SFR97200.1"/>
    </source>
</evidence>
<proteinExistence type="predicted"/>
<evidence type="ECO:0000313" key="2">
    <source>
        <dbReference type="Proteomes" id="UP000199024"/>
    </source>
</evidence>
<dbReference type="InterPro" id="IPR036388">
    <property type="entry name" value="WH-like_DNA-bd_sf"/>
</dbReference>
<evidence type="ECO:0008006" key="3">
    <source>
        <dbReference type="Google" id="ProtNLM"/>
    </source>
</evidence>
<dbReference type="InterPro" id="IPR021660">
    <property type="entry name" value="DUF3253"/>
</dbReference>
<name>A0A1I6L1W7_9BACT</name>
<dbReference type="STRING" id="474950.SAMN05421771_0102"/>
<dbReference type="RefSeq" id="WP_089835624.1">
    <property type="nucleotide sequence ID" value="NZ_FOZL01000001.1"/>
</dbReference>
<dbReference type="Gene3D" id="1.10.10.10">
    <property type="entry name" value="Winged helix-like DNA-binding domain superfamily/Winged helix DNA-binding domain"/>
    <property type="match status" value="1"/>
</dbReference>
<dbReference type="SUPFAM" id="SSF46785">
    <property type="entry name" value="Winged helix' DNA-binding domain"/>
    <property type="match status" value="1"/>
</dbReference>
<sequence length="82" mass="8971">MMASSVELEDAILRLLEERGADKTICPSEAARVVAGEDWRESMPAVREAAHRLVSRGSIVVTQEGEVVDGNTARGPVRLRLR</sequence>
<reference evidence="1 2" key="1">
    <citation type="submission" date="2016-10" db="EMBL/GenBank/DDBJ databases">
        <authorList>
            <person name="de Groot N.N."/>
        </authorList>
    </citation>
    <scope>NUCLEOTIDE SEQUENCE [LARGE SCALE GENOMIC DNA]</scope>
    <source>
        <strain evidence="1 2">DSM 21001</strain>
    </source>
</reference>
<accession>A0A1I6L1W7</accession>
<dbReference type="OrthoDB" id="34459at2"/>
<dbReference type="EMBL" id="FOZL01000001">
    <property type="protein sequence ID" value="SFR97200.1"/>
    <property type="molecule type" value="Genomic_DNA"/>
</dbReference>
<keyword evidence="2" id="KW-1185">Reference proteome</keyword>